<evidence type="ECO:0000313" key="1">
    <source>
        <dbReference type="EMBL" id="CEP18407.1"/>
    </source>
</evidence>
<gene>
    <name evidence="1" type="primary">PARPA_12711.1 scaffold 45468</name>
</gene>
<proteinExistence type="predicted"/>
<evidence type="ECO:0000313" key="2">
    <source>
        <dbReference type="Proteomes" id="UP000054107"/>
    </source>
</evidence>
<dbReference type="Proteomes" id="UP000054107">
    <property type="component" value="Unassembled WGS sequence"/>
</dbReference>
<name>A0A0B7NLX6_9FUNG</name>
<sequence length="97" mass="11039">MCKLKINLDLLDEDEPEAYYSVLDITFNTNIRPSDFPAKDLKSESTSNNVEYDSKIAVEQSIAAASILLANILEEAETNFVDYKKFSDLEREISQQQ</sequence>
<reference evidence="1 2" key="1">
    <citation type="submission" date="2014-09" db="EMBL/GenBank/DDBJ databases">
        <authorList>
            <person name="Ellenberger Sabrina"/>
        </authorList>
    </citation>
    <scope>NUCLEOTIDE SEQUENCE [LARGE SCALE GENOMIC DNA]</scope>
    <source>
        <strain evidence="1 2">CBS 412.66</strain>
    </source>
</reference>
<dbReference type="AlphaFoldDB" id="A0A0B7NLX6"/>
<keyword evidence="2" id="KW-1185">Reference proteome</keyword>
<organism evidence="1 2">
    <name type="scientific">Parasitella parasitica</name>
    <dbReference type="NCBI Taxonomy" id="35722"/>
    <lineage>
        <taxon>Eukaryota</taxon>
        <taxon>Fungi</taxon>
        <taxon>Fungi incertae sedis</taxon>
        <taxon>Mucoromycota</taxon>
        <taxon>Mucoromycotina</taxon>
        <taxon>Mucoromycetes</taxon>
        <taxon>Mucorales</taxon>
        <taxon>Mucorineae</taxon>
        <taxon>Mucoraceae</taxon>
        <taxon>Parasitella</taxon>
    </lineage>
</organism>
<accession>A0A0B7NLX6</accession>
<dbReference type="EMBL" id="LN733835">
    <property type="protein sequence ID" value="CEP18407.1"/>
    <property type="molecule type" value="Genomic_DNA"/>
</dbReference>
<protein>
    <submittedName>
        <fullName evidence="1">Uncharacterized protein</fullName>
    </submittedName>
</protein>